<evidence type="ECO:0000313" key="6">
    <source>
        <dbReference type="Proteomes" id="UP000010808"/>
    </source>
</evidence>
<evidence type="ECO:0000256" key="2">
    <source>
        <dbReference type="ARBA" id="ARBA00023004"/>
    </source>
</evidence>
<dbReference type="GO" id="GO:0051536">
    <property type="term" value="F:iron-sulfur cluster binding"/>
    <property type="evidence" value="ECO:0007669"/>
    <property type="project" value="UniProtKB-KW"/>
</dbReference>
<keyword evidence="1" id="KW-0479">Metal-binding</keyword>
<dbReference type="PATRIC" id="fig|1121451.3.peg.1572"/>
<dbReference type="AlphaFoldDB" id="L0RA20"/>
<dbReference type="InterPro" id="IPR017900">
    <property type="entry name" value="4Fe4S_Fe_S_CS"/>
</dbReference>
<keyword evidence="3" id="KW-0411">Iron-sulfur</keyword>
<dbReference type="GO" id="GO:0046872">
    <property type="term" value="F:metal ion binding"/>
    <property type="evidence" value="ECO:0007669"/>
    <property type="project" value="UniProtKB-KW"/>
</dbReference>
<protein>
    <submittedName>
        <fullName evidence="5">Putative Hydrogenase</fullName>
    </submittedName>
</protein>
<evidence type="ECO:0000256" key="3">
    <source>
        <dbReference type="ARBA" id="ARBA00023014"/>
    </source>
</evidence>
<gene>
    <name evidence="5" type="ORF">DESAM_21327</name>
</gene>
<dbReference type="PANTHER" id="PTHR40447:SF1">
    <property type="entry name" value="ANAEROBIC SULFITE REDUCTASE SUBUNIT A"/>
    <property type="match status" value="1"/>
</dbReference>
<dbReference type="HOGENOM" id="CLU_046702_0_0_7"/>
<sequence>MAQAKFIKKESLAAWLEELGKQHEVLAPRFEGDSIIFRPYDADKGFFIEREATAPPKKAIFPQSEILMKYSHIKDLENPEKIALDVRENIPDSSWVVFGGRPCDARGFTMFDRVYITDKNVDVYYKARRENTFFITLACEKGESTCFCNWVGSGPSDPTGSDILMVPVENGYYLEAVSDRGEALLTSPLLEDGSAKQAASEKFRADADKTMGEAKDISKSPEKLLEVFDNMDFWEEQSAKCISCGACTYLCPTCYCFNVTDEGDGISGARIRSWDNCMSSMFTMEASGHNPRPTKAHRLKNRVGHKFSYYPDLHDGVISCCGCGRCIKSCPVGVDIRELVLNAIACKPSEEEAAND</sequence>
<evidence type="ECO:0000313" key="5">
    <source>
        <dbReference type="EMBL" id="CCO23604.1"/>
    </source>
</evidence>
<accession>L0RA20</accession>
<dbReference type="SUPFAM" id="SSF46548">
    <property type="entry name" value="alpha-helical ferredoxin"/>
    <property type="match status" value="1"/>
</dbReference>
<feature type="domain" description="4Fe-4S ferredoxin-type" evidence="4">
    <location>
        <begin position="309"/>
        <end position="339"/>
    </location>
</feature>
<dbReference type="Pfam" id="PF17179">
    <property type="entry name" value="Fer4_22"/>
    <property type="match status" value="1"/>
</dbReference>
<name>L0RA20_9BACT</name>
<proteinExistence type="predicted"/>
<dbReference type="RefSeq" id="WP_015336207.1">
    <property type="nucleotide sequence ID" value="NC_020055.1"/>
</dbReference>
<dbReference type="PANTHER" id="PTHR40447">
    <property type="entry name" value="ANAEROBIC SULFITE REDUCTASE SUBUNIT A"/>
    <property type="match status" value="1"/>
</dbReference>
<dbReference type="Gene3D" id="1.10.1060.10">
    <property type="entry name" value="Alpha-helical ferredoxin"/>
    <property type="match status" value="1"/>
</dbReference>
<reference evidence="5 6" key="1">
    <citation type="submission" date="2012-10" db="EMBL/GenBank/DDBJ databases">
        <authorList>
            <person name="Genoscope - CEA"/>
        </authorList>
    </citation>
    <scope>NUCLEOTIDE SEQUENCE [LARGE SCALE GENOMIC DNA]</scope>
    <source>
        <strain evidence="6">AM13 / DSM 14728</strain>
    </source>
</reference>
<organism evidence="5 6">
    <name type="scientific">Maridesulfovibrio hydrothermalis AM13 = DSM 14728</name>
    <dbReference type="NCBI Taxonomy" id="1121451"/>
    <lineage>
        <taxon>Bacteria</taxon>
        <taxon>Pseudomonadati</taxon>
        <taxon>Thermodesulfobacteriota</taxon>
        <taxon>Desulfovibrionia</taxon>
        <taxon>Desulfovibrionales</taxon>
        <taxon>Desulfovibrionaceae</taxon>
        <taxon>Maridesulfovibrio</taxon>
    </lineage>
</organism>
<evidence type="ECO:0000259" key="4">
    <source>
        <dbReference type="PROSITE" id="PS51379"/>
    </source>
</evidence>
<dbReference type="eggNOG" id="COG1139">
    <property type="taxonomic scope" value="Bacteria"/>
</dbReference>
<dbReference type="OrthoDB" id="9795302at2"/>
<evidence type="ECO:0000256" key="1">
    <source>
        <dbReference type="ARBA" id="ARBA00022723"/>
    </source>
</evidence>
<feature type="domain" description="4Fe-4S ferredoxin-type" evidence="4">
    <location>
        <begin position="231"/>
        <end position="262"/>
    </location>
</feature>
<dbReference type="InterPro" id="IPR017896">
    <property type="entry name" value="4Fe4S_Fe-S-bd"/>
</dbReference>
<dbReference type="PROSITE" id="PS51379">
    <property type="entry name" value="4FE4S_FER_2"/>
    <property type="match status" value="2"/>
</dbReference>
<dbReference type="InterPro" id="IPR009051">
    <property type="entry name" value="Helical_ferredxn"/>
</dbReference>
<keyword evidence="2" id="KW-0408">Iron</keyword>
<dbReference type="PROSITE" id="PS00198">
    <property type="entry name" value="4FE4S_FER_1"/>
    <property type="match status" value="2"/>
</dbReference>
<dbReference type="STRING" id="1121451.DESAM_21327"/>
<dbReference type="EMBL" id="FO203522">
    <property type="protein sequence ID" value="CCO23604.1"/>
    <property type="molecule type" value="Genomic_DNA"/>
</dbReference>
<dbReference type="KEGG" id="dhy:DESAM_21327"/>
<dbReference type="Proteomes" id="UP000010808">
    <property type="component" value="Chromosome"/>
</dbReference>
<keyword evidence="6" id="KW-1185">Reference proteome</keyword>